<keyword evidence="4" id="KW-1185">Reference proteome</keyword>
<protein>
    <submittedName>
        <fullName evidence="3">Alpha/beta hydrolase</fullName>
    </submittedName>
</protein>
<dbReference type="RefSeq" id="WP_322410049.1">
    <property type="nucleotide sequence ID" value="NZ_CP139779.1"/>
</dbReference>
<evidence type="ECO:0000313" key="3">
    <source>
        <dbReference type="EMBL" id="WQB69921.1"/>
    </source>
</evidence>
<feature type="domain" description="AB hydrolase-1" evidence="2">
    <location>
        <begin position="34"/>
        <end position="275"/>
    </location>
</feature>
<evidence type="ECO:0000259" key="2">
    <source>
        <dbReference type="Pfam" id="PF12697"/>
    </source>
</evidence>
<dbReference type="PANTHER" id="PTHR43329">
    <property type="entry name" value="EPOXIDE HYDROLASE"/>
    <property type="match status" value="1"/>
</dbReference>
<keyword evidence="1 3" id="KW-0378">Hydrolase</keyword>
<dbReference type="EMBL" id="CP139779">
    <property type="protein sequence ID" value="WQB69921.1"/>
    <property type="molecule type" value="Genomic_DNA"/>
</dbReference>
<sequence>MTAWETRLATARGEFAARITEPARDSTAVSSGVVLALHGFPDDASTFDAVAAALAAEGYRVVAPYLRGYAPSPLGGDLGFASLRDDLLAQARAADGGGPVHLLAHDYGAQLSFAAMAAEPGAFRSAVLMSGAHPRAISRNTVRHPRQLWLSRYIVEFQVRGWAERRVSGKNYAYLDRLWDRWSPPGRVPSAHRGRVKATIAASMPAPIEMYRGGGFGEIGVPIRVPTLFLTGAADGCSLSAMADGREREFAAPYERRILPGVGHFPQLESPAVVSSAAIAWFADHR</sequence>
<dbReference type="InterPro" id="IPR000639">
    <property type="entry name" value="Epox_hydrolase-like"/>
</dbReference>
<proteinExistence type="predicted"/>
<dbReference type="InterPro" id="IPR029058">
    <property type="entry name" value="AB_hydrolase_fold"/>
</dbReference>
<name>A0ABZ0V9B4_9MICO</name>
<dbReference type="GO" id="GO:0016787">
    <property type="term" value="F:hydrolase activity"/>
    <property type="evidence" value="ECO:0007669"/>
    <property type="project" value="UniProtKB-KW"/>
</dbReference>
<dbReference type="Gene3D" id="3.40.50.1820">
    <property type="entry name" value="alpha/beta hydrolase"/>
    <property type="match status" value="1"/>
</dbReference>
<organism evidence="3 4">
    <name type="scientific">Microbacterium invictum</name>
    <dbReference type="NCBI Taxonomy" id="515415"/>
    <lineage>
        <taxon>Bacteria</taxon>
        <taxon>Bacillati</taxon>
        <taxon>Actinomycetota</taxon>
        <taxon>Actinomycetes</taxon>
        <taxon>Micrococcales</taxon>
        <taxon>Microbacteriaceae</taxon>
        <taxon>Microbacterium</taxon>
    </lineage>
</organism>
<gene>
    <name evidence="3" type="ORF">T9R20_14660</name>
</gene>
<evidence type="ECO:0000256" key="1">
    <source>
        <dbReference type="ARBA" id="ARBA00022801"/>
    </source>
</evidence>
<dbReference type="Pfam" id="PF12697">
    <property type="entry name" value="Abhydrolase_6"/>
    <property type="match status" value="1"/>
</dbReference>
<dbReference type="Proteomes" id="UP001324533">
    <property type="component" value="Chromosome"/>
</dbReference>
<dbReference type="SUPFAM" id="SSF53474">
    <property type="entry name" value="alpha/beta-Hydrolases"/>
    <property type="match status" value="1"/>
</dbReference>
<evidence type="ECO:0000313" key="4">
    <source>
        <dbReference type="Proteomes" id="UP001324533"/>
    </source>
</evidence>
<dbReference type="PRINTS" id="PR00412">
    <property type="entry name" value="EPOXHYDRLASE"/>
</dbReference>
<accession>A0ABZ0V9B4</accession>
<reference evidence="3 4" key="1">
    <citation type="submission" date="2023-06" db="EMBL/GenBank/DDBJ databases">
        <title>Rock-solubilizing bacteria, Microbacterium invictum, promotes re-establishment of vegetation in rocky wasteland by accelerating rock bio-weathering and reshaping soil bacterial community.</title>
        <authorList>
            <person name="Liu C."/>
        </authorList>
    </citation>
    <scope>NUCLEOTIDE SEQUENCE [LARGE SCALE GENOMIC DNA]</scope>
    <source>
        <strain evidence="3 4">X-18</strain>
    </source>
</reference>
<dbReference type="InterPro" id="IPR000073">
    <property type="entry name" value="AB_hydrolase_1"/>
</dbReference>